<sequence>MGMAHQEAIKQFQALMEDVDESLKETFKNMHQGYPTETLVRFLKARDWNVSKAHKMLVDCLHWRIENEIDNILAKPIIPAELYRAVRDSHLVGVSGYSTEGLPVIAIGVGLSTYDKASVNYYVQSHIQMNEYRDRVVLPSASKKYGRHISTCLKVLDMTGLKFSALNQIKLLTVISTIDDLNYPEKTETYYIVNAPYIFSACWKVVKPLLQERTKRKIQVLQGNGRDELLKIMDYASLPHFCTKEGSGSSRHSRNGTIENCFSLDHTFHQRLYNYVKQQAVLLEPVSPIRHGSFHVDFPEPDPEEGKIAKTIESEFHRLGDKNGLINTLNGLKVDG</sequence>
<dbReference type="Proteomes" id="UP001164539">
    <property type="component" value="Chromosome 2"/>
</dbReference>
<name>A0ACC1YQ63_MELAZ</name>
<comment type="caution">
    <text evidence="1">The sequence shown here is derived from an EMBL/GenBank/DDBJ whole genome shotgun (WGS) entry which is preliminary data.</text>
</comment>
<dbReference type="EMBL" id="CM051395">
    <property type="protein sequence ID" value="KAJ4725308.1"/>
    <property type="molecule type" value="Genomic_DNA"/>
</dbReference>
<keyword evidence="2" id="KW-1185">Reference proteome</keyword>
<organism evidence="1 2">
    <name type="scientific">Melia azedarach</name>
    <name type="common">Chinaberry tree</name>
    <dbReference type="NCBI Taxonomy" id="155640"/>
    <lineage>
        <taxon>Eukaryota</taxon>
        <taxon>Viridiplantae</taxon>
        <taxon>Streptophyta</taxon>
        <taxon>Embryophyta</taxon>
        <taxon>Tracheophyta</taxon>
        <taxon>Spermatophyta</taxon>
        <taxon>Magnoliopsida</taxon>
        <taxon>eudicotyledons</taxon>
        <taxon>Gunneridae</taxon>
        <taxon>Pentapetalae</taxon>
        <taxon>rosids</taxon>
        <taxon>malvids</taxon>
        <taxon>Sapindales</taxon>
        <taxon>Meliaceae</taxon>
        <taxon>Melia</taxon>
    </lineage>
</organism>
<gene>
    <name evidence="1" type="ORF">OWV82_004200</name>
</gene>
<accession>A0ACC1YQ63</accession>
<proteinExistence type="predicted"/>
<protein>
    <submittedName>
        <fullName evidence="1">Phosphatidylinositol/phosphatidylcholine transfer protein</fullName>
    </submittedName>
</protein>
<evidence type="ECO:0000313" key="1">
    <source>
        <dbReference type="EMBL" id="KAJ4725308.1"/>
    </source>
</evidence>
<evidence type="ECO:0000313" key="2">
    <source>
        <dbReference type="Proteomes" id="UP001164539"/>
    </source>
</evidence>
<reference evidence="1 2" key="1">
    <citation type="journal article" date="2023" name="Science">
        <title>Complex scaffold remodeling in plant triterpene biosynthesis.</title>
        <authorList>
            <person name="De La Pena R."/>
            <person name="Hodgson H."/>
            <person name="Liu J.C."/>
            <person name="Stephenson M.J."/>
            <person name="Martin A.C."/>
            <person name="Owen C."/>
            <person name="Harkess A."/>
            <person name="Leebens-Mack J."/>
            <person name="Jimenez L.E."/>
            <person name="Osbourn A."/>
            <person name="Sattely E.S."/>
        </authorList>
    </citation>
    <scope>NUCLEOTIDE SEQUENCE [LARGE SCALE GENOMIC DNA]</scope>
    <source>
        <strain evidence="2">cv. JPN11</strain>
        <tissue evidence="1">Leaf</tissue>
    </source>
</reference>